<comment type="subcellular location">
    <subcellularLocation>
        <location evidence="1">Cell envelope</location>
    </subcellularLocation>
</comment>
<gene>
    <name evidence="5" type="ORF">J2S63_000161</name>
</gene>
<keyword evidence="3" id="KW-1003">Cell membrane</keyword>
<sequence>MGPRGTAHLEMTVAGSAPSRSSGDMRYGGRGSEIDLTTRTPKLGSGALEMVVLHDAAYVSIPGLVKAGKFIRIGKDDPRFEQLAGASLQMSPDQSVKAFRAGLISVRERGRDTVQGVSTTRYDVKADTVRALQAQGSDAVPGMPDTLTYQVWLDGQDRMRRMGLVIEGTRLTMELSRWGEPVSIAAPPKSDVVKPPPGF</sequence>
<dbReference type="Proteomes" id="UP001183648">
    <property type="component" value="Unassembled WGS sequence"/>
</dbReference>
<comment type="similarity">
    <text evidence="2">Belongs to the LppX/LprAFG lipoprotein family.</text>
</comment>
<dbReference type="InterPro" id="IPR029046">
    <property type="entry name" value="LolA/LolB/LppX"/>
</dbReference>
<comment type="caution">
    <text evidence="5">The sequence shown here is derived from an EMBL/GenBank/DDBJ whole genome shotgun (WGS) entry which is preliminary data.</text>
</comment>
<dbReference type="InterPro" id="IPR009830">
    <property type="entry name" value="LppX/LprAFG"/>
</dbReference>
<dbReference type="Gene3D" id="2.50.20.20">
    <property type="match status" value="1"/>
</dbReference>
<feature type="region of interest" description="Disordered" evidence="4">
    <location>
        <begin position="13"/>
        <end position="38"/>
    </location>
</feature>
<keyword evidence="3" id="KW-0472">Membrane</keyword>
<evidence type="ECO:0000256" key="1">
    <source>
        <dbReference type="ARBA" id="ARBA00004196"/>
    </source>
</evidence>
<protein>
    <recommendedName>
        <fullName evidence="7">LppX_LprAFG lipoprotein</fullName>
    </recommendedName>
</protein>
<evidence type="ECO:0000313" key="5">
    <source>
        <dbReference type="EMBL" id="MDR7360608.1"/>
    </source>
</evidence>
<evidence type="ECO:0000313" key="6">
    <source>
        <dbReference type="Proteomes" id="UP001183648"/>
    </source>
</evidence>
<evidence type="ECO:0000256" key="4">
    <source>
        <dbReference type="SAM" id="MobiDB-lite"/>
    </source>
</evidence>
<reference evidence="5 6" key="1">
    <citation type="submission" date="2023-07" db="EMBL/GenBank/DDBJ databases">
        <title>Sequencing the genomes of 1000 actinobacteria strains.</title>
        <authorList>
            <person name="Klenk H.-P."/>
        </authorList>
    </citation>
    <scope>NUCLEOTIDE SEQUENCE [LARGE SCALE GENOMIC DNA]</scope>
    <source>
        <strain evidence="5 6">DSM 19426</strain>
    </source>
</reference>
<evidence type="ECO:0000256" key="3">
    <source>
        <dbReference type="ARBA" id="ARBA00022475"/>
    </source>
</evidence>
<dbReference type="EMBL" id="JAVDYG010000001">
    <property type="protein sequence ID" value="MDR7360608.1"/>
    <property type="molecule type" value="Genomic_DNA"/>
</dbReference>
<name>A0ABU2BPP1_9ACTN</name>
<organism evidence="5 6">
    <name type="scientific">Nocardioides marmoribigeumensis</name>
    <dbReference type="NCBI Taxonomy" id="433649"/>
    <lineage>
        <taxon>Bacteria</taxon>
        <taxon>Bacillati</taxon>
        <taxon>Actinomycetota</taxon>
        <taxon>Actinomycetes</taxon>
        <taxon>Propionibacteriales</taxon>
        <taxon>Nocardioidaceae</taxon>
        <taxon>Nocardioides</taxon>
    </lineage>
</organism>
<keyword evidence="6" id="KW-1185">Reference proteome</keyword>
<evidence type="ECO:0008006" key="7">
    <source>
        <dbReference type="Google" id="ProtNLM"/>
    </source>
</evidence>
<dbReference type="Pfam" id="PF07161">
    <property type="entry name" value="LppX_LprAFG"/>
    <property type="match status" value="1"/>
</dbReference>
<dbReference type="RefSeq" id="WP_310297320.1">
    <property type="nucleotide sequence ID" value="NZ_BAAAPS010000011.1"/>
</dbReference>
<evidence type="ECO:0000256" key="2">
    <source>
        <dbReference type="ARBA" id="ARBA00009194"/>
    </source>
</evidence>
<dbReference type="SUPFAM" id="SSF89392">
    <property type="entry name" value="Prokaryotic lipoproteins and lipoprotein localization factors"/>
    <property type="match status" value="1"/>
</dbReference>
<accession>A0ABU2BPP1</accession>
<proteinExistence type="inferred from homology"/>